<evidence type="ECO:0000256" key="6">
    <source>
        <dbReference type="ARBA" id="ARBA00022692"/>
    </source>
</evidence>
<dbReference type="EMBL" id="CP032418">
    <property type="protein sequence ID" value="AYC29754.1"/>
    <property type="molecule type" value="Genomic_DNA"/>
</dbReference>
<dbReference type="InterPro" id="IPR003004">
    <property type="entry name" value="GspF/PilC"/>
</dbReference>
<dbReference type="GO" id="GO:0005886">
    <property type="term" value="C:plasma membrane"/>
    <property type="evidence" value="ECO:0007669"/>
    <property type="project" value="UniProtKB-SubCell"/>
</dbReference>
<organism evidence="12 13">
    <name type="scientific">Paenisporosarcina cavernae</name>
    <dbReference type="NCBI Taxonomy" id="2320858"/>
    <lineage>
        <taxon>Bacteria</taxon>
        <taxon>Bacillati</taxon>
        <taxon>Bacillota</taxon>
        <taxon>Bacilli</taxon>
        <taxon>Bacillales</taxon>
        <taxon>Caryophanaceae</taxon>
        <taxon>Paenisporosarcina</taxon>
    </lineage>
</organism>
<dbReference type="InterPro" id="IPR018076">
    <property type="entry name" value="T2SS_GspF_dom"/>
</dbReference>
<keyword evidence="3 9" id="KW-0813">Transport</keyword>
<dbReference type="Proteomes" id="UP000265725">
    <property type="component" value="Chromosome"/>
</dbReference>
<feature type="domain" description="Type II secretion system protein GspF" evidence="11">
    <location>
        <begin position="68"/>
        <end position="191"/>
    </location>
</feature>
<dbReference type="OrthoDB" id="9805682at2"/>
<feature type="transmembrane region" description="Helical" evidence="10">
    <location>
        <begin position="374"/>
        <end position="398"/>
    </location>
</feature>
<evidence type="ECO:0000313" key="12">
    <source>
        <dbReference type="EMBL" id="AYC29754.1"/>
    </source>
</evidence>
<keyword evidence="7 10" id="KW-1133">Transmembrane helix</keyword>
<evidence type="ECO:0000256" key="2">
    <source>
        <dbReference type="ARBA" id="ARBA00005745"/>
    </source>
</evidence>
<dbReference type="Gene3D" id="1.20.81.30">
    <property type="entry name" value="Type II secretion system (T2SS), domain F"/>
    <property type="match status" value="2"/>
</dbReference>
<name>A0A385YT82_9BACL</name>
<dbReference type="InterPro" id="IPR042094">
    <property type="entry name" value="T2SS_GspF_sf"/>
</dbReference>
<evidence type="ECO:0000256" key="1">
    <source>
        <dbReference type="ARBA" id="ARBA00004429"/>
    </source>
</evidence>
<feature type="domain" description="Type II secretion system protein GspF" evidence="11">
    <location>
        <begin position="272"/>
        <end position="393"/>
    </location>
</feature>
<evidence type="ECO:0000256" key="8">
    <source>
        <dbReference type="ARBA" id="ARBA00023136"/>
    </source>
</evidence>
<reference evidence="13" key="1">
    <citation type="submission" date="2018-09" db="EMBL/GenBank/DDBJ databases">
        <authorList>
            <person name="Zhu H."/>
        </authorList>
    </citation>
    <scope>NUCLEOTIDE SEQUENCE [LARGE SCALE GENOMIC DNA]</scope>
    <source>
        <strain evidence="13">K2R23-3</strain>
    </source>
</reference>
<keyword evidence="8 10" id="KW-0472">Membrane</keyword>
<feature type="transmembrane region" description="Helical" evidence="10">
    <location>
        <begin position="210"/>
        <end position="239"/>
    </location>
</feature>
<dbReference type="Pfam" id="PF00482">
    <property type="entry name" value="T2SSF"/>
    <property type="match status" value="2"/>
</dbReference>
<dbReference type="RefSeq" id="WP_119883492.1">
    <property type="nucleotide sequence ID" value="NZ_CP032418.1"/>
</dbReference>
<evidence type="ECO:0000313" key="13">
    <source>
        <dbReference type="Proteomes" id="UP000265725"/>
    </source>
</evidence>
<dbReference type="PRINTS" id="PR00812">
    <property type="entry name" value="BCTERIALGSPF"/>
</dbReference>
<dbReference type="GO" id="GO:0009306">
    <property type="term" value="P:protein secretion"/>
    <property type="evidence" value="ECO:0007669"/>
    <property type="project" value="InterPro"/>
</dbReference>
<evidence type="ECO:0000256" key="5">
    <source>
        <dbReference type="ARBA" id="ARBA00022519"/>
    </source>
</evidence>
<evidence type="ECO:0000256" key="4">
    <source>
        <dbReference type="ARBA" id="ARBA00022475"/>
    </source>
</evidence>
<evidence type="ECO:0000259" key="11">
    <source>
        <dbReference type="Pfam" id="PF00482"/>
    </source>
</evidence>
<comment type="similarity">
    <text evidence="2 9">Belongs to the GSP F family.</text>
</comment>
<keyword evidence="4" id="KW-1003">Cell membrane</keyword>
<evidence type="ECO:0000256" key="10">
    <source>
        <dbReference type="SAM" id="Phobius"/>
    </source>
</evidence>
<dbReference type="KEGG" id="paek:D3873_07555"/>
<accession>A0A385YT82</accession>
<dbReference type="InterPro" id="IPR001992">
    <property type="entry name" value="T2SS_GspF/T4SS_PilC_CS"/>
</dbReference>
<sequence>MGYFVYEGRNRQGKFVKGNVKATSSTEARQILVTKQIAVRTLEEKKGLLYAELPSFQREVSFKELVLFIRQFSTLIKAGITILDATSILQEQATSKKMKRVLSLILEDLKMGIPFSDAATKHPKVFPSLFSNMLRAGEVGGQFDEILDRLAIYYEKSHQTRAKVKAAMTYPLVLLVVSIIVIFFLIGFIVPRFASMFTSFGAELPLSTKLLLGMSAFVSSYWWFIGILVIGLITLFLFVRKQESGRLIIDTALLRMPIFGPLLKKAILARMTRTLSTLYEASVPVTQSLTIVGNVVGNKVIENLLLQSSKSVQEGQSISKPLMGHWAIPPFVTQMMNLGEKSGTLDFMLGKVADFYEQEVDQSAEQLKTLLEPLLILFMAVVIGSVVASIMIPIFTILTEVQ</sequence>
<protein>
    <submittedName>
        <fullName evidence="12">Type II secretion system F family protein</fullName>
    </submittedName>
</protein>
<evidence type="ECO:0000256" key="9">
    <source>
        <dbReference type="RuleBase" id="RU003923"/>
    </source>
</evidence>
<evidence type="ECO:0000256" key="7">
    <source>
        <dbReference type="ARBA" id="ARBA00022989"/>
    </source>
</evidence>
<dbReference type="FunFam" id="1.20.81.30:FF:000001">
    <property type="entry name" value="Type II secretion system protein F"/>
    <property type="match status" value="2"/>
</dbReference>
<keyword evidence="6 9" id="KW-0812">Transmembrane</keyword>
<evidence type="ECO:0000256" key="3">
    <source>
        <dbReference type="ARBA" id="ARBA00022448"/>
    </source>
</evidence>
<keyword evidence="5" id="KW-0997">Cell inner membrane</keyword>
<dbReference type="PROSITE" id="PS00874">
    <property type="entry name" value="T2SP_F"/>
    <property type="match status" value="1"/>
</dbReference>
<dbReference type="PANTHER" id="PTHR30012">
    <property type="entry name" value="GENERAL SECRETION PATHWAY PROTEIN"/>
    <property type="match status" value="1"/>
</dbReference>
<feature type="transmembrane region" description="Helical" evidence="10">
    <location>
        <begin position="170"/>
        <end position="190"/>
    </location>
</feature>
<keyword evidence="13" id="KW-1185">Reference proteome</keyword>
<proteinExistence type="inferred from homology"/>
<dbReference type="AlphaFoldDB" id="A0A385YT82"/>
<gene>
    <name evidence="12" type="ORF">D3873_07555</name>
</gene>
<dbReference type="PANTHER" id="PTHR30012:SF0">
    <property type="entry name" value="TYPE II SECRETION SYSTEM PROTEIN F-RELATED"/>
    <property type="match status" value="1"/>
</dbReference>
<comment type="subcellular location">
    <subcellularLocation>
        <location evidence="1">Cell inner membrane</location>
        <topology evidence="1">Multi-pass membrane protein</topology>
    </subcellularLocation>
    <subcellularLocation>
        <location evidence="9">Cell membrane</location>
        <topology evidence="9">Multi-pass membrane protein</topology>
    </subcellularLocation>
</comment>